<sequence length="134" mass="16369">MEEVEHEQLEIARLEQALLQAEYVYKNDTSLLQQALIRCRRIENLHLLGLHLKFRPILKKIRTLPVQYLFYRWKSRCSIDRTNRIKKVAKLLKHIYKKIMTRGFVIFRERGNRLQMEKLFNPGYRDFMDKFQDS</sequence>
<dbReference type="OrthoDB" id="10468145at2759"/>
<dbReference type="AlphaFoldDB" id="A0A1R2BZ84"/>
<gene>
    <name evidence="1" type="ORF">SteCoe_17265</name>
</gene>
<organism evidence="1 2">
    <name type="scientific">Stentor coeruleus</name>
    <dbReference type="NCBI Taxonomy" id="5963"/>
    <lineage>
        <taxon>Eukaryota</taxon>
        <taxon>Sar</taxon>
        <taxon>Alveolata</taxon>
        <taxon>Ciliophora</taxon>
        <taxon>Postciliodesmatophora</taxon>
        <taxon>Heterotrichea</taxon>
        <taxon>Heterotrichida</taxon>
        <taxon>Stentoridae</taxon>
        <taxon>Stentor</taxon>
    </lineage>
</organism>
<reference evidence="1 2" key="1">
    <citation type="submission" date="2016-11" db="EMBL/GenBank/DDBJ databases">
        <title>The macronuclear genome of Stentor coeruleus: a giant cell with tiny introns.</title>
        <authorList>
            <person name="Slabodnick M."/>
            <person name="Ruby J.G."/>
            <person name="Reiff S.B."/>
            <person name="Swart E.C."/>
            <person name="Gosai S."/>
            <person name="Prabakaran S."/>
            <person name="Witkowska E."/>
            <person name="Larue G.E."/>
            <person name="Fisher S."/>
            <person name="Freeman R.M."/>
            <person name="Gunawardena J."/>
            <person name="Chu W."/>
            <person name="Stover N.A."/>
            <person name="Gregory B.D."/>
            <person name="Nowacki M."/>
            <person name="Derisi J."/>
            <person name="Roy S.W."/>
            <person name="Marshall W.F."/>
            <person name="Sood P."/>
        </authorList>
    </citation>
    <scope>NUCLEOTIDE SEQUENCE [LARGE SCALE GENOMIC DNA]</scope>
    <source>
        <strain evidence="1">WM001</strain>
    </source>
</reference>
<dbReference type="Proteomes" id="UP000187209">
    <property type="component" value="Unassembled WGS sequence"/>
</dbReference>
<evidence type="ECO:0000313" key="2">
    <source>
        <dbReference type="Proteomes" id="UP000187209"/>
    </source>
</evidence>
<proteinExistence type="predicted"/>
<keyword evidence="2" id="KW-1185">Reference proteome</keyword>
<dbReference type="EMBL" id="MPUH01000353">
    <property type="protein sequence ID" value="OMJ82102.1"/>
    <property type="molecule type" value="Genomic_DNA"/>
</dbReference>
<accession>A0A1R2BZ84</accession>
<evidence type="ECO:0000313" key="1">
    <source>
        <dbReference type="EMBL" id="OMJ82102.1"/>
    </source>
</evidence>
<protein>
    <submittedName>
        <fullName evidence="1">Uncharacterized protein</fullName>
    </submittedName>
</protein>
<comment type="caution">
    <text evidence="1">The sequence shown here is derived from an EMBL/GenBank/DDBJ whole genome shotgun (WGS) entry which is preliminary data.</text>
</comment>
<name>A0A1R2BZ84_9CILI</name>